<dbReference type="PANTHER" id="PTHR10696">
    <property type="entry name" value="GAMMA-BUTYROBETAINE HYDROXYLASE-RELATED"/>
    <property type="match status" value="1"/>
</dbReference>
<keyword evidence="2" id="KW-0560">Oxidoreductase</keyword>
<dbReference type="Proteomes" id="UP001169069">
    <property type="component" value="Unassembled WGS sequence"/>
</dbReference>
<evidence type="ECO:0000313" key="6">
    <source>
        <dbReference type="Proteomes" id="UP001169069"/>
    </source>
</evidence>
<dbReference type="InterPro" id="IPR050411">
    <property type="entry name" value="AlphaKG_dependent_hydroxylases"/>
</dbReference>
<keyword evidence="5" id="KW-0223">Dioxygenase</keyword>
<sequence>MQYIYLQSKEALDETGTVLLRGLNLDQLTFEYFTKYFCQDFFRVTSREKFRLESGDGFTTLTPTDNITILGHVEVDYVPGIKTPNIGFFFCETPPEVEGGETFLVEGVAMFNTLSKSLQERFKNEQVTYEFLWEPQRWEAQYGVNTKEELCKRLDRIENVRYELKNDWLHLFYTTSAIINFNDGTTAFSNAILGHLPELDHPSYHDKTVYRKETNRVYWENGEAFSIEVVNELIDAHDQHKQHYRWQKGDLLIFDNYRYLHGKEETIEWTERRLFSRFGYLDIDIE</sequence>
<keyword evidence="3" id="KW-0045">Antibiotic biosynthesis</keyword>
<proteinExistence type="predicted"/>
<feature type="domain" description="TauD/TfdA-like" evidence="4">
    <location>
        <begin position="7"/>
        <end position="274"/>
    </location>
</feature>
<dbReference type="GO" id="GO:0051213">
    <property type="term" value="F:dioxygenase activity"/>
    <property type="evidence" value="ECO:0007669"/>
    <property type="project" value="UniProtKB-KW"/>
</dbReference>
<dbReference type="InterPro" id="IPR003819">
    <property type="entry name" value="TauD/TfdA-like"/>
</dbReference>
<dbReference type="PANTHER" id="PTHR10696:SF56">
    <property type="entry name" value="TAUD_TFDA-LIKE DOMAIN-CONTAINING PROTEIN"/>
    <property type="match status" value="1"/>
</dbReference>
<dbReference type="SUPFAM" id="SSF51197">
    <property type="entry name" value="Clavaminate synthase-like"/>
    <property type="match status" value="1"/>
</dbReference>
<dbReference type="Pfam" id="PF02668">
    <property type="entry name" value="TauD"/>
    <property type="match status" value="1"/>
</dbReference>
<evidence type="ECO:0000256" key="2">
    <source>
        <dbReference type="ARBA" id="ARBA00023002"/>
    </source>
</evidence>
<dbReference type="EMBL" id="JAQIBD010000001">
    <property type="protein sequence ID" value="MDM5271401.1"/>
    <property type="molecule type" value="Genomic_DNA"/>
</dbReference>
<comment type="caution">
    <text evidence="5">The sequence shown here is derived from an EMBL/GenBank/DDBJ whole genome shotgun (WGS) entry which is preliminary data.</text>
</comment>
<evidence type="ECO:0000259" key="4">
    <source>
        <dbReference type="Pfam" id="PF02668"/>
    </source>
</evidence>
<comment type="cofactor">
    <cofactor evidence="1">
        <name>Fe(2+)</name>
        <dbReference type="ChEBI" id="CHEBI:29033"/>
    </cofactor>
</comment>
<name>A0ABT7QYL7_9BACT</name>
<keyword evidence="6" id="KW-1185">Reference proteome</keyword>
<dbReference type="InterPro" id="IPR042098">
    <property type="entry name" value="TauD-like_sf"/>
</dbReference>
<evidence type="ECO:0000313" key="5">
    <source>
        <dbReference type="EMBL" id="MDM5271401.1"/>
    </source>
</evidence>
<gene>
    <name evidence="5" type="ORF">PGH07_04360</name>
</gene>
<evidence type="ECO:0000256" key="3">
    <source>
        <dbReference type="ARBA" id="ARBA00023194"/>
    </source>
</evidence>
<protein>
    <submittedName>
        <fullName evidence="5">TauD/TfdA family dioxygenase</fullName>
    </submittedName>
</protein>
<organism evidence="5 6">
    <name type="scientific">Sulfurovum zhangzhouensis</name>
    <dbReference type="NCBI Taxonomy" id="3019067"/>
    <lineage>
        <taxon>Bacteria</taxon>
        <taxon>Pseudomonadati</taxon>
        <taxon>Campylobacterota</taxon>
        <taxon>Epsilonproteobacteria</taxon>
        <taxon>Campylobacterales</taxon>
        <taxon>Sulfurovaceae</taxon>
        <taxon>Sulfurovum</taxon>
    </lineage>
</organism>
<dbReference type="Gene3D" id="3.60.130.10">
    <property type="entry name" value="Clavaminate synthase-like"/>
    <property type="match status" value="1"/>
</dbReference>
<evidence type="ECO:0000256" key="1">
    <source>
        <dbReference type="ARBA" id="ARBA00001954"/>
    </source>
</evidence>
<reference evidence="5" key="1">
    <citation type="submission" date="2023-01" db="EMBL/GenBank/DDBJ databases">
        <title>Sulfurovum sp. zt1-1 genome assembly.</title>
        <authorList>
            <person name="Wang J."/>
        </authorList>
    </citation>
    <scope>NUCLEOTIDE SEQUENCE</scope>
    <source>
        <strain evidence="5">Zt1-1</strain>
    </source>
</reference>
<accession>A0ABT7QYL7</accession>